<keyword evidence="2" id="KW-1185">Reference proteome</keyword>
<gene>
    <name evidence="1" type="ORF">KM029_19195</name>
</gene>
<proteinExistence type="predicted"/>
<reference evidence="1 2" key="1">
    <citation type="submission" date="2021-05" db="EMBL/GenBank/DDBJ databases">
        <title>Comparative genomic studies on the polysaccharide-degrading batcterial strains of the Flammeovirga genus.</title>
        <authorList>
            <person name="Zewei F."/>
            <person name="Zheng Z."/>
            <person name="Yu L."/>
            <person name="Ruyue G."/>
            <person name="Yanhong M."/>
            <person name="Yuanyuan C."/>
            <person name="Jingyan G."/>
            <person name="Wenjun H."/>
        </authorList>
    </citation>
    <scope>NUCLEOTIDE SEQUENCE [LARGE SCALE GENOMIC DNA]</scope>
    <source>
        <strain evidence="1 2">YS10</strain>
    </source>
</reference>
<organism evidence="1 2">
    <name type="scientific">Flammeovirga kamogawensis</name>
    <dbReference type="NCBI Taxonomy" id="373891"/>
    <lineage>
        <taxon>Bacteria</taxon>
        <taxon>Pseudomonadati</taxon>
        <taxon>Bacteroidota</taxon>
        <taxon>Cytophagia</taxon>
        <taxon>Cytophagales</taxon>
        <taxon>Flammeovirgaceae</taxon>
        <taxon>Flammeovirga</taxon>
    </lineage>
</organism>
<sequence>MFYNNQSNPESFQDNDYGFIVDENETEKEEILQSLETFFDNPFHSESASMYREDMNEMVDEIEFRYF</sequence>
<dbReference type="Proteomes" id="UP000682802">
    <property type="component" value="Chromosome 2"/>
</dbReference>
<dbReference type="RefSeq" id="WP_144076472.1">
    <property type="nucleotide sequence ID" value="NZ_CP076129.1"/>
</dbReference>
<name>A0ABX8H1N1_9BACT</name>
<evidence type="ECO:0000313" key="2">
    <source>
        <dbReference type="Proteomes" id="UP000682802"/>
    </source>
</evidence>
<protein>
    <submittedName>
        <fullName evidence="1">Uncharacterized protein</fullName>
    </submittedName>
</protein>
<evidence type="ECO:0000313" key="1">
    <source>
        <dbReference type="EMBL" id="QWG09808.1"/>
    </source>
</evidence>
<accession>A0ABX8H1N1</accession>
<dbReference type="EMBL" id="CP076129">
    <property type="protein sequence ID" value="QWG09808.1"/>
    <property type="molecule type" value="Genomic_DNA"/>
</dbReference>